<keyword evidence="2" id="KW-1185">Reference proteome</keyword>
<protein>
    <submittedName>
        <fullName evidence="1">Uncharacterized protein</fullName>
    </submittedName>
</protein>
<dbReference type="EMBL" id="JH931037">
    <property type="protein sequence ID" value="EKM48453.1"/>
    <property type="molecule type" value="Genomic_DNA"/>
</dbReference>
<organism evidence="1 2">
    <name type="scientific">Phanerochaete carnosa (strain HHB-10118-sp)</name>
    <name type="common">White-rot fungus</name>
    <name type="synonym">Peniophora carnosa</name>
    <dbReference type="NCBI Taxonomy" id="650164"/>
    <lineage>
        <taxon>Eukaryota</taxon>
        <taxon>Fungi</taxon>
        <taxon>Dikarya</taxon>
        <taxon>Basidiomycota</taxon>
        <taxon>Agaricomycotina</taxon>
        <taxon>Agaricomycetes</taxon>
        <taxon>Polyporales</taxon>
        <taxon>Phanerochaetaceae</taxon>
        <taxon>Phanerochaete</taxon>
    </lineage>
</organism>
<evidence type="ECO:0000313" key="1">
    <source>
        <dbReference type="EMBL" id="EKM48453.1"/>
    </source>
</evidence>
<dbReference type="KEGG" id="pco:PHACADRAFT_202794"/>
<evidence type="ECO:0000313" key="2">
    <source>
        <dbReference type="Proteomes" id="UP000008370"/>
    </source>
</evidence>
<dbReference type="HOGENOM" id="CLU_1907414_0_0_1"/>
<gene>
    <name evidence="1" type="ORF">PHACADRAFT_202794</name>
</gene>
<dbReference type="RefSeq" id="XP_007402994.1">
    <property type="nucleotide sequence ID" value="XM_007402932.1"/>
</dbReference>
<dbReference type="Proteomes" id="UP000008370">
    <property type="component" value="Unassembled WGS sequence"/>
</dbReference>
<dbReference type="InParanoid" id="K5VBJ0"/>
<accession>K5VBJ0</accession>
<reference evidence="1 2" key="1">
    <citation type="journal article" date="2012" name="BMC Genomics">
        <title>Comparative genomics of the white-rot fungi, Phanerochaete carnosa and P. chrysosporium, to elucidate the genetic basis of the distinct wood types they colonize.</title>
        <authorList>
            <person name="Suzuki H."/>
            <person name="MacDonald J."/>
            <person name="Syed K."/>
            <person name="Salamov A."/>
            <person name="Hori C."/>
            <person name="Aerts A."/>
            <person name="Henrissat B."/>
            <person name="Wiebenga A."/>
            <person name="vanKuyk P.A."/>
            <person name="Barry K."/>
            <person name="Lindquist E."/>
            <person name="LaButti K."/>
            <person name="Lapidus A."/>
            <person name="Lucas S."/>
            <person name="Coutinho P."/>
            <person name="Gong Y."/>
            <person name="Samejima M."/>
            <person name="Mahadevan R."/>
            <person name="Abou-Zaid M."/>
            <person name="de Vries R.P."/>
            <person name="Igarashi K."/>
            <person name="Yadav J.S."/>
            <person name="Grigoriev I.V."/>
            <person name="Master E.R."/>
        </authorList>
    </citation>
    <scope>NUCLEOTIDE SEQUENCE [LARGE SCALE GENOMIC DNA]</scope>
    <source>
        <strain evidence="1 2">HHB-10118-sp</strain>
    </source>
</reference>
<dbReference type="STRING" id="650164.K5VBJ0"/>
<proteinExistence type="predicted"/>
<sequence>MNTPALRVPTGLPNHSHRRQACVSVSGRPDALAAFRASHHLLLPPPTTVRARRLLPAAHALYHTPAPTDAKAQVMRDLARARVRLPDYAALRHTLRSPATGAAVEAPTAAAAAAAGRHARCAAAGHRCAFGGF</sequence>
<dbReference type="AlphaFoldDB" id="K5VBJ0"/>
<dbReference type="GeneID" id="18911987"/>
<name>K5VBJ0_PHACS</name>